<protein>
    <submittedName>
        <fullName evidence="2">Uncharacterized protein</fullName>
    </submittedName>
</protein>
<proteinExistence type="predicted"/>
<keyword evidence="3" id="KW-1185">Reference proteome</keyword>
<accession>A0A2D1G586</accession>
<keyword evidence="1" id="KW-0175">Coiled coil</keyword>
<evidence type="ECO:0000313" key="3">
    <source>
        <dbReference type="Proteomes" id="UP000229058"/>
    </source>
</evidence>
<dbReference type="EMBL" id="MF919490">
    <property type="protein sequence ID" value="ATN87031.1"/>
    <property type="molecule type" value="Genomic_DNA"/>
</dbReference>
<gene>
    <name evidence="2" type="ORF">SEA_ANSELM_32</name>
</gene>
<reference evidence="2 3" key="1">
    <citation type="submission" date="2017-09" db="EMBL/GenBank/DDBJ databases">
        <authorList>
            <person name="Egelhoff J.W."/>
            <person name="Hokanson S.F."/>
            <person name="Lenertz M."/>
            <person name="Marinack M.A."/>
            <person name="Westholm D.E."/>
            <person name="Klyczek K."/>
            <person name="Garlena R.A."/>
            <person name="Russell D.A."/>
            <person name="Pope W.H."/>
            <person name="Jacobs-Sera D."/>
            <person name="Hendrix R.W."/>
            <person name="Hatfull G.F."/>
        </authorList>
    </citation>
    <scope>NUCLEOTIDE SEQUENCE [LARGE SCALE GENOMIC DNA]</scope>
</reference>
<evidence type="ECO:0000313" key="2">
    <source>
        <dbReference type="EMBL" id="ATN87031.1"/>
    </source>
</evidence>
<name>A0A2D1G586_9CAUD</name>
<organism evidence="2 3">
    <name type="scientific">Mycobacterium phage Anselm</name>
    <dbReference type="NCBI Taxonomy" id="2041517"/>
    <lineage>
        <taxon>Viruses</taxon>
        <taxon>Duplodnaviria</taxon>
        <taxon>Heunggongvirae</taxon>
        <taxon>Uroviricota</taxon>
        <taxon>Caudoviricetes</taxon>
        <taxon>Turbidovirus</taxon>
        <taxon>Turbidovirus anselm</taxon>
    </lineage>
</organism>
<evidence type="ECO:0000256" key="1">
    <source>
        <dbReference type="SAM" id="Coils"/>
    </source>
</evidence>
<dbReference type="Proteomes" id="UP000229058">
    <property type="component" value="Segment"/>
</dbReference>
<sequence>MIMNLEKLTPRRREELIRELEIEHRVAVVEAAKISREIRELQAALAAKERRIREIEDGIEILRG</sequence>
<feature type="coiled-coil region" evidence="1">
    <location>
        <begin position="31"/>
        <end position="58"/>
    </location>
</feature>